<sequence>MDGDITSQSTTSQHHDEQGRHLDEENHHVITSRRNFGPNVSLMQHKLETEKCILVAYALSVAKRINSTNPSNYLEAVQAFGSSKRLVTMEEEMDSLQKNKMWQLVKPPTGRKIVGCKWVFKKNEGLDRDNTRYKARLVAKGYNQVEGVDFHDAFSPLVKHTPIRALLALVVLYNFELKQLNVKVGFLHGDLDEDNICNNRKASRSKARKIMFAFFRNHYTWYKKFDSLMLSIGFVQSKYDSFVYLHCLDDGSFFYLLSYVEDMLIAAKDPFEIDQLKIMFNSKCHLVEKSIRGAG</sequence>
<feature type="region of interest" description="Disordered" evidence="1">
    <location>
        <begin position="1"/>
        <end position="21"/>
    </location>
</feature>
<dbReference type="Pfam" id="PF07727">
    <property type="entry name" value="RVT_2"/>
    <property type="match status" value="1"/>
</dbReference>
<protein>
    <submittedName>
        <fullName evidence="3">Retrovirus-related Pol polyprotein from transposon TNT 1-94</fullName>
    </submittedName>
</protein>
<dbReference type="OrthoDB" id="1692315at2759"/>
<evidence type="ECO:0000259" key="2">
    <source>
        <dbReference type="Pfam" id="PF07727"/>
    </source>
</evidence>
<dbReference type="InterPro" id="IPR013103">
    <property type="entry name" value="RVT_2"/>
</dbReference>
<evidence type="ECO:0000256" key="1">
    <source>
        <dbReference type="SAM" id="MobiDB-lite"/>
    </source>
</evidence>
<dbReference type="AlphaFoldDB" id="A0A5B6V4Y5"/>
<organism evidence="3 4">
    <name type="scientific">Gossypium australe</name>
    <dbReference type="NCBI Taxonomy" id="47621"/>
    <lineage>
        <taxon>Eukaryota</taxon>
        <taxon>Viridiplantae</taxon>
        <taxon>Streptophyta</taxon>
        <taxon>Embryophyta</taxon>
        <taxon>Tracheophyta</taxon>
        <taxon>Spermatophyta</taxon>
        <taxon>Magnoliopsida</taxon>
        <taxon>eudicotyledons</taxon>
        <taxon>Gunneridae</taxon>
        <taxon>Pentapetalae</taxon>
        <taxon>rosids</taxon>
        <taxon>malvids</taxon>
        <taxon>Malvales</taxon>
        <taxon>Malvaceae</taxon>
        <taxon>Malvoideae</taxon>
        <taxon>Gossypium</taxon>
    </lineage>
</organism>
<comment type="caution">
    <text evidence="3">The sequence shown here is derived from an EMBL/GenBank/DDBJ whole genome shotgun (WGS) entry which is preliminary data.</text>
</comment>
<feature type="compositionally biased region" description="Polar residues" evidence="1">
    <location>
        <begin position="1"/>
        <end position="12"/>
    </location>
</feature>
<evidence type="ECO:0000313" key="3">
    <source>
        <dbReference type="EMBL" id="KAA3464124.1"/>
    </source>
</evidence>
<dbReference type="Proteomes" id="UP000325315">
    <property type="component" value="Unassembled WGS sequence"/>
</dbReference>
<reference evidence="4" key="1">
    <citation type="journal article" date="2019" name="Plant Biotechnol. J.">
        <title>Genome sequencing of the Australian wild diploid species Gossypium australe highlights disease resistance and delayed gland morphogenesis.</title>
        <authorList>
            <person name="Cai Y."/>
            <person name="Cai X."/>
            <person name="Wang Q."/>
            <person name="Wang P."/>
            <person name="Zhang Y."/>
            <person name="Cai C."/>
            <person name="Xu Y."/>
            <person name="Wang K."/>
            <person name="Zhou Z."/>
            <person name="Wang C."/>
            <person name="Geng S."/>
            <person name="Li B."/>
            <person name="Dong Q."/>
            <person name="Hou Y."/>
            <person name="Wang H."/>
            <person name="Ai P."/>
            <person name="Liu Z."/>
            <person name="Yi F."/>
            <person name="Sun M."/>
            <person name="An G."/>
            <person name="Cheng J."/>
            <person name="Zhang Y."/>
            <person name="Shi Q."/>
            <person name="Xie Y."/>
            <person name="Shi X."/>
            <person name="Chang Y."/>
            <person name="Huang F."/>
            <person name="Chen Y."/>
            <person name="Hong S."/>
            <person name="Mi L."/>
            <person name="Sun Q."/>
            <person name="Zhang L."/>
            <person name="Zhou B."/>
            <person name="Peng R."/>
            <person name="Zhang X."/>
            <person name="Liu F."/>
        </authorList>
    </citation>
    <scope>NUCLEOTIDE SEQUENCE [LARGE SCALE GENOMIC DNA]</scope>
    <source>
        <strain evidence="4">cv. PA1801</strain>
    </source>
</reference>
<evidence type="ECO:0000313" key="4">
    <source>
        <dbReference type="Proteomes" id="UP000325315"/>
    </source>
</evidence>
<feature type="domain" description="Reverse transcriptase Ty1/copia-type" evidence="2">
    <location>
        <begin position="99"/>
        <end position="286"/>
    </location>
</feature>
<proteinExistence type="predicted"/>
<dbReference type="EMBL" id="SMMG02000008">
    <property type="protein sequence ID" value="KAA3464124.1"/>
    <property type="molecule type" value="Genomic_DNA"/>
</dbReference>
<gene>
    <name evidence="3" type="ORF">EPI10_008418</name>
</gene>
<keyword evidence="4" id="KW-1185">Reference proteome</keyword>
<name>A0A5B6V4Y5_9ROSI</name>
<accession>A0A5B6V4Y5</accession>